<dbReference type="EMBL" id="LLXU01000107">
    <property type="protein sequence ID" value="KRG39347.1"/>
    <property type="molecule type" value="Genomic_DNA"/>
</dbReference>
<proteinExistence type="inferred from homology"/>
<gene>
    <name evidence="12" type="ORF">ARC20_13750</name>
</gene>
<dbReference type="SUPFAM" id="SSF56235">
    <property type="entry name" value="N-terminal nucleophile aminohydrolases (Ntn hydrolases)"/>
    <property type="match status" value="1"/>
</dbReference>
<dbReference type="InterPro" id="IPR051786">
    <property type="entry name" value="ASN_synthetase/amidase"/>
</dbReference>
<keyword evidence="6 8" id="KW-0315">Glutamine amidotransferase</keyword>
<dbReference type="STRING" id="676599.ARC20_13750"/>
<dbReference type="RefSeq" id="WP_057648118.1">
    <property type="nucleotide sequence ID" value="NZ_LLXU01000107.1"/>
</dbReference>
<dbReference type="Gene3D" id="3.40.50.620">
    <property type="entry name" value="HUPs"/>
    <property type="match status" value="1"/>
</dbReference>
<dbReference type="Gene3D" id="3.60.20.10">
    <property type="entry name" value="Glutamine Phosphoribosylpyrophosphate, subunit 1, domain 1"/>
    <property type="match status" value="1"/>
</dbReference>
<dbReference type="GO" id="GO:0005524">
    <property type="term" value="F:ATP binding"/>
    <property type="evidence" value="ECO:0007669"/>
    <property type="project" value="UniProtKB-KW"/>
</dbReference>
<evidence type="ECO:0000256" key="2">
    <source>
        <dbReference type="ARBA" id="ARBA00005752"/>
    </source>
</evidence>
<dbReference type="GO" id="GO:0004066">
    <property type="term" value="F:asparagine synthase (glutamine-hydrolyzing) activity"/>
    <property type="evidence" value="ECO:0007669"/>
    <property type="project" value="UniProtKB-EC"/>
</dbReference>
<evidence type="ECO:0000256" key="1">
    <source>
        <dbReference type="ARBA" id="ARBA00005187"/>
    </source>
</evidence>
<comment type="catalytic activity">
    <reaction evidence="7">
        <text>L-aspartate + L-glutamine + ATP + H2O = L-asparagine + L-glutamate + AMP + diphosphate + H(+)</text>
        <dbReference type="Rhea" id="RHEA:12228"/>
        <dbReference type="ChEBI" id="CHEBI:15377"/>
        <dbReference type="ChEBI" id="CHEBI:15378"/>
        <dbReference type="ChEBI" id="CHEBI:29985"/>
        <dbReference type="ChEBI" id="CHEBI:29991"/>
        <dbReference type="ChEBI" id="CHEBI:30616"/>
        <dbReference type="ChEBI" id="CHEBI:33019"/>
        <dbReference type="ChEBI" id="CHEBI:58048"/>
        <dbReference type="ChEBI" id="CHEBI:58359"/>
        <dbReference type="ChEBI" id="CHEBI:456215"/>
        <dbReference type="EC" id="6.3.5.4"/>
    </reaction>
</comment>
<evidence type="ECO:0000256" key="7">
    <source>
        <dbReference type="ARBA" id="ARBA00048741"/>
    </source>
</evidence>
<evidence type="ECO:0000256" key="6">
    <source>
        <dbReference type="ARBA" id="ARBA00022962"/>
    </source>
</evidence>
<dbReference type="AlphaFoldDB" id="A0A0R0AF67"/>
<dbReference type="Proteomes" id="UP000051802">
    <property type="component" value="Unassembled WGS sequence"/>
</dbReference>
<organism evidence="12 13">
    <name type="scientific">Stenotrophomonas panacihumi</name>
    <dbReference type="NCBI Taxonomy" id="676599"/>
    <lineage>
        <taxon>Bacteria</taxon>
        <taxon>Pseudomonadati</taxon>
        <taxon>Pseudomonadota</taxon>
        <taxon>Gammaproteobacteria</taxon>
        <taxon>Lysobacterales</taxon>
        <taxon>Lysobacteraceae</taxon>
        <taxon>Stenotrophomonas</taxon>
    </lineage>
</organism>
<dbReference type="InterPro" id="IPR033738">
    <property type="entry name" value="AsnB_N"/>
</dbReference>
<dbReference type="InterPro" id="IPR001962">
    <property type="entry name" value="Asn_synthase"/>
</dbReference>
<dbReference type="NCBIfam" id="TIGR01536">
    <property type="entry name" value="asn_synth_AEB"/>
    <property type="match status" value="1"/>
</dbReference>
<dbReference type="PANTHER" id="PTHR43284:SF1">
    <property type="entry name" value="ASPARAGINE SYNTHETASE"/>
    <property type="match status" value="1"/>
</dbReference>
<feature type="binding site" evidence="9">
    <location>
        <position position="311"/>
    </location>
    <ligand>
        <name>ATP</name>
        <dbReference type="ChEBI" id="CHEBI:30616"/>
    </ligand>
</feature>
<dbReference type="InterPro" id="IPR006426">
    <property type="entry name" value="Asn_synth_AEB"/>
</dbReference>
<dbReference type="OrthoDB" id="9763290at2"/>
<keyword evidence="8" id="KW-0028">Amino-acid biosynthesis</keyword>
<evidence type="ECO:0000256" key="4">
    <source>
        <dbReference type="ARBA" id="ARBA00022741"/>
    </source>
</evidence>
<feature type="site" description="Important for beta-aspartyl-AMP intermediate formation" evidence="10">
    <location>
        <position position="386"/>
    </location>
</feature>
<keyword evidence="8" id="KW-0061">Asparagine biosynthesis</keyword>
<dbReference type="CDD" id="cd01991">
    <property type="entry name" value="Asn_synthase_B_C"/>
    <property type="match status" value="1"/>
</dbReference>
<keyword evidence="5 9" id="KW-0067">ATP-binding</keyword>
<feature type="binding site" evidence="9">
    <location>
        <begin position="384"/>
        <end position="385"/>
    </location>
    <ligand>
        <name>ATP</name>
        <dbReference type="ChEBI" id="CHEBI:30616"/>
    </ligand>
</feature>
<dbReference type="InterPro" id="IPR017932">
    <property type="entry name" value="GATase_2_dom"/>
</dbReference>
<dbReference type="PROSITE" id="PS51278">
    <property type="entry name" value="GATASE_TYPE_2"/>
    <property type="match status" value="1"/>
</dbReference>
<keyword evidence="13" id="KW-1185">Reference proteome</keyword>
<dbReference type="EC" id="6.3.5.4" evidence="3"/>
<dbReference type="SUPFAM" id="SSF52402">
    <property type="entry name" value="Adenine nucleotide alpha hydrolases-like"/>
    <property type="match status" value="1"/>
</dbReference>
<dbReference type="InterPro" id="IPR029055">
    <property type="entry name" value="Ntn_hydrolases_N"/>
</dbReference>
<comment type="similarity">
    <text evidence="2">Belongs to the asparagine synthetase family.</text>
</comment>
<evidence type="ECO:0000256" key="8">
    <source>
        <dbReference type="PIRSR" id="PIRSR001589-1"/>
    </source>
</evidence>
<dbReference type="GO" id="GO:0005829">
    <property type="term" value="C:cytosol"/>
    <property type="evidence" value="ECO:0007669"/>
    <property type="project" value="TreeGrafter"/>
</dbReference>
<evidence type="ECO:0000313" key="12">
    <source>
        <dbReference type="EMBL" id="KRG39347.1"/>
    </source>
</evidence>
<name>A0A0R0AF67_9GAMM</name>
<dbReference type="PIRSF" id="PIRSF001589">
    <property type="entry name" value="Asn_synthetase_glu-h"/>
    <property type="match status" value="1"/>
</dbReference>
<evidence type="ECO:0000313" key="13">
    <source>
        <dbReference type="Proteomes" id="UP000051802"/>
    </source>
</evidence>
<protein>
    <recommendedName>
        <fullName evidence="3">asparagine synthase (glutamine-hydrolyzing)</fullName>
        <ecNumber evidence="3">6.3.5.4</ecNumber>
    </recommendedName>
</protein>
<dbReference type="Pfam" id="PF00733">
    <property type="entry name" value="Asn_synthase"/>
    <property type="match status" value="1"/>
</dbReference>
<comment type="caution">
    <text evidence="12">The sequence shown here is derived from an EMBL/GenBank/DDBJ whole genome shotgun (WGS) entry which is preliminary data.</text>
</comment>
<keyword evidence="4 9" id="KW-0547">Nucleotide-binding</keyword>
<evidence type="ECO:0000256" key="3">
    <source>
        <dbReference type="ARBA" id="ARBA00012737"/>
    </source>
</evidence>
<feature type="active site" description="For GATase activity" evidence="8">
    <location>
        <position position="2"/>
    </location>
</feature>
<evidence type="ECO:0000256" key="9">
    <source>
        <dbReference type="PIRSR" id="PIRSR001589-2"/>
    </source>
</evidence>
<dbReference type="CDD" id="cd00712">
    <property type="entry name" value="AsnB"/>
    <property type="match status" value="1"/>
</dbReference>
<dbReference type="PANTHER" id="PTHR43284">
    <property type="entry name" value="ASPARAGINE SYNTHETASE (GLUTAMINE-HYDROLYZING)"/>
    <property type="match status" value="1"/>
</dbReference>
<feature type="binding site" evidence="9">
    <location>
        <position position="105"/>
    </location>
    <ligand>
        <name>L-glutamine</name>
        <dbReference type="ChEBI" id="CHEBI:58359"/>
    </ligand>
</feature>
<feature type="domain" description="Glutamine amidotransferase type-2" evidence="11">
    <location>
        <begin position="2"/>
        <end position="219"/>
    </location>
</feature>
<comment type="pathway">
    <text evidence="1">Amino-acid biosynthesis; L-asparagine biosynthesis; L-asparagine from L-aspartate (L-Gln route): step 1/1.</text>
</comment>
<accession>A0A0R0AF67</accession>
<evidence type="ECO:0000256" key="10">
    <source>
        <dbReference type="PIRSR" id="PIRSR001589-3"/>
    </source>
</evidence>
<evidence type="ECO:0000256" key="5">
    <source>
        <dbReference type="ARBA" id="ARBA00022840"/>
    </source>
</evidence>
<dbReference type="InterPro" id="IPR014729">
    <property type="entry name" value="Rossmann-like_a/b/a_fold"/>
</dbReference>
<reference evidence="12 13" key="1">
    <citation type="submission" date="2015-10" db="EMBL/GenBank/DDBJ databases">
        <title>Genome sequencing and analysis of members of genus Stenotrophomonas.</title>
        <authorList>
            <person name="Patil P.P."/>
            <person name="Midha S."/>
            <person name="Patil P.B."/>
        </authorList>
    </citation>
    <scope>NUCLEOTIDE SEQUENCE [LARGE SCALE GENOMIC DNA]</scope>
    <source>
        <strain evidence="12 13">JCM 16536</strain>
    </source>
</reference>
<dbReference type="Pfam" id="PF13522">
    <property type="entry name" value="GATase_6"/>
    <property type="match status" value="1"/>
</dbReference>
<sequence>MCGLAGLWLPNPCLHGEALNALAGAMGATLHHRGPDDAGTWCDAQAGIGLAHQRLSILDLSPLGHQPMASNDGRYQLVYNGEIYNFAQLRAALSALGHRFRGHSDTEVLLAAISEWGLEATLAQCNGMFALALWDTREQTLQLARDRVGKKPLYYGWAGDTLVFGSELKALWRHPDFDNDVAPDALTLLLRLGYIPAPYCIHRDTFKLMPGRVLRLQAADIAAGAAAHRPEQAQRPFWDARQAMQEALAAPFTGDAAAAEERLDALLRDAVGLRMVADVPVGVFLSGGTDSSIVTALMQAQSARPVRSFSIGFSGSHHDEAPLAREVAAHLGCEHTELYVDGRDALAVVPELPRMFDEPFADASQVPTALVAKLARTGVTVALSGDGGDELFFGYSRYVRALRNWQMLRAVPAPLRALLARRAGGEGSRTGGLAVLFNEAGARGIGDVYRNRISRWRRPAAAVRGAHEPETFYSLAQPLHGAGTPADAMMLADFTTYLPDDLLCKVDRTSMAVGLEARAPLLDWRVAEFAWSLPLAFKYREGHSKYLLKQVLRRYVPDHMVDRPKRGFGAPVGDWLRGDLRAWAQALLDPARLAAEGVFVPESIQAPWQAFLGGQRKWHTHLWTVLMFQAWQEGWRQARADVAGQGGAGQGGALHPA</sequence>
<dbReference type="GO" id="GO:0006529">
    <property type="term" value="P:asparagine biosynthetic process"/>
    <property type="evidence" value="ECO:0007669"/>
    <property type="project" value="UniProtKB-KW"/>
</dbReference>
<evidence type="ECO:0000259" key="11">
    <source>
        <dbReference type="PROSITE" id="PS51278"/>
    </source>
</evidence>